<proteinExistence type="predicted"/>
<dbReference type="SUPFAM" id="SSF52540">
    <property type="entry name" value="P-loop containing nucleoside triphosphate hydrolases"/>
    <property type="match status" value="1"/>
</dbReference>
<keyword evidence="2" id="KW-1185">Reference proteome</keyword>
<dbReference type="Gene3D" id="3.40.50.300">
    <property type="entry name" value="P-loop containing nucleotide triphosphate hydrolases"/>
    <property type="match status" value="1"/>
</dbReference>
<accession>A0A1X6YWK9</accession>
<sequence length="336" mass="38140">MECVVHIGTEKTGTTSIQRTLDHNAERLAAAGVIWPPIFRDGQDPRAACYAMDDDTIDLRKERRNLTTPEKIATFRAQFEDRFAREIDRGPDARTVLVVNEHLSRMRRPSEVRRLKTFLERHFDRVRVVVYLRRQDRMMRSMYSQVIKVGGTRPNVFPRYEDARDGDFTTFNYRRIADLWADIFGRAAFEIRVFESARLSGGDVVSDFLRVAGIPPIDGLEPSKTNESLSPEAIQVLRMLNRHLPRGARGNIGPLSGRIFTGSGIPVARAEAETFLGHFQADNDHVAQDYLGRPCLFEPIGPDEYPDSVPPEAMAVDLDTMAQHFASLWEAKIRGL</sequence>
<evidence type="ECO:0008006" key="3">
    <source>
        <dbReference type="Google" id="ProtNLM"/>
    </source>
</evidence>
<dbReference type="RefSeq" id="WP_085791273.1">
    <property type="nucleotide sequence ID" value="NZ_FWFK01000002.1"/>
</dbReference>
<evidence type="ECO:0000313" key="1">
    <source>
        <dbReference type="EMBL" id="SLN33300.1"/>
    </source>
</evidence>
<dbReference type="AlphaFoldDB" id="A0A1X6YWK9"/>
<name>A0A1X6YWK9_9RHOB</name>
<organism evidence="1 2">
    <name type="scientific">Roseivivax jejudonensis</name>
    <dbReference type="NCBI Taxonomy" id="1529041"/>
    <lineage>
        <taxon>Bacteria</taxon>
        <taxon>Pseudomonadati</taxon>
        <taxon>Pseudomonadota</taxon>
        <taxon>Alphaproteobacteria</taxon>
        <taxon>Rhodobacterales</taxon>
        <taxon>Roseobacteraceae</taxon>
        <taxon>Roseivivax</taxon>
    </lineage>
</organism>
<dbReference type="Proteomes" id="UP000193570">
    <property type="component" value="Unassembled WGS sequence"/>
</dbReference>
<dbReference type="OrthoDB" id="7540582at2"/>
<reference evidence="1 2" key="1">
    <citation type="submission" date="2017-03" db="EMBL/GenBank/DDBJ databases">
        <authorList>
            <person name="Afonso C.L."/>
            <person name="Miller P.J."/>
            <person name="Scott M.A."/>
            <person name="Spackman E."/>
            <person name="Goraichik I."/>
            <person name="Dimitrov K.M."/>
            <person name="Suarez D.L."/>
            <person name="Swayne D.E."/>
        </authorList>
    </citation>
    <scope>NUCLEOTIDE SEQUENCE [LARGE SCALE GENOMIC DNA]</scope>
    <source>
        <strain evidence="1 2">CECT 8625</strain>
    </source>
</reference>
<protein>
    <recommendedName>
        <fullName evidence="3">Sulfotransferase family protein</fullName>
    </recommendedName>
</protein>
<evidence type="ECO:0000313" key="2">
    <source>
        <dbReference type="Proteomes" id="UP000193570"/>
    </source>
</evidence>
<dbReference type="InterPro" id="IPR027417">
    <property type="entry name" value="P-loop_NTPase"/>
</dbReference>
<gene>
    <name evidence="1" type="ORF">ROJ8625_01561</name>
</gene>
<dbReference type="EMBL" id="FWFK01000002">
    <property type="protein sequence ID" value="SLN33300.1"/>
    <property type="molecule type" value="Genomic_DNA"/>
</dbReference>